<accession>A0A6J7F800</accession>
<sequence>MIAWDVERVDAVHRVGNRAGVTRISGTGSRPSQGPCVERLRFREQGPCWFGVAAHHVGQRPEERGEIDCLHLQQGEQVIDQGCVGGWYEQPELGVHARGPVLGETVGERLQHLGCQRYGIVGARCEQRQHGLCQAGQVPLGDTRLVAVCVAAAVVDRAEHGGGVVAVHERTRPVIDGLSRDGHVVGVHDAVHEAHQRPACDQRRLRFDHRRVHRKVGVLTGGDVRVVAGDGVVGEALQQRAIAGGRCVLEGADAQVTGGHTGEHCAGQHGVAGNLLARGNHGERAGGGNTEGVHGFADDVLAQHRPERCLAVAAARERRAARPLQVHIAALALRVGQFAQQQRAAIAQTRRVATELVPCVGLCDRA</sequence>
<proteinExistence type="predicted"/>
<name>A0A6J7F800_9ZZZZ</name>
<protein>
    <submittedName>
        <fullName evidence="1">Unannotated protein</fullName>
    </submittedName>
</protein>
<dbReference type="AlphaFoldDB" id="A0A6J7F800"/>
<organism evidence="1">
    <name type="scientific">freshwater metagenome</name>
    <dbReference type="NCBI Taxonomy" id="449393"/>
    <lineage>
        <taxon>unclassified sequences</taxon>
        <taxon>metagenomes</taxon>
        <taxon>ecological metagenomes</taxon>
    </lineage>
</organism>
<dbReference type="EMBL" id="CAFBLP010000100">
    <property type="protein sequence ID" value="CAB4889968.1"/>
    <property type="molecule type" value="Genomic_DNA"/>
</dbReference>
<reference evidence="1" key="1">
    <citation type="submission" date="2020-05" db="EMBL/GenBank/DDBJ databases">
        <authorList>
            <person name="Chiriac C."/>
            <person name="Salcher M."/>
            <person name="Ghai R."/>
            <person name="Kavagutti S V."/>
        </authorList>
    </citation>
    <scope>NUCLEOTIDE SEQUENCE</scope>
</reference>
<gene>
    <name evidence="1" type="ORF">UFOPK3376_02746</name>
</gene>
<evidence type="ECO:0000313" key="1">
    <source>
        <dbReference type="EMBL" id="CAB4889968.1"/>
    </source>
</evidence>